<feature type="domain" description="Tyrosinase copper-binding" evidence="3">
    <location>
        <begin position="236"/>
        <end position="247"/>
    </location>
</feature>
<dbReference type="KEGG" id="anf:AQPE_1018"/>
<dbReference type="InterPro" id="IPR049492">
    <property type="entry name" value="BD-FAE-like_dom"/>
</dbReference>
<dbReference type="EMBL" id="AP018694">
    <property type="protein sequence ID" value="BBE16871.1"/>
    <property type="molecule type" value="Genomic_DNA"/>
</dbReference>
<dbReference type="Proteomes" id="UP001193389">
    <property type="component" value="Chromosome"/>
</dbReference>
<dbReference type="InterPro" id="IPR029058">
    <property type="entry name" value="AB_hydrolase_fold"/>
</dbReference>
<keyword evidence="2" id="KW-0732">Signal</keyword>
<evidence type="ECO:0000256" key="2">
    <source>
        <dbReference type="SAM" id="SignalP"/>
    </source>
</evidence>
<dbReference type="RefSeq" id="WP_318349908.1">
    <property type="nucleotide sequence ID" value="NZ_AP018694.1"/>
</dbReference>
<dbReference type="GO" id="GO:0016491">
    <property type="term" value="F:oxidoreductase activity"/>
    <property type="evidence" value="ECO:0007669"/>
    <property type="project" value="InterPro"/>
</dbReference>
<proteinExistence type="predicted"/>
<dbReference type="AlphaFoldDB" id="A0A5K7S5P2"/>
<dbReference type="InterPro" id="IPR002227">
    <property type="entry name" value="Tyrosinase_Cu-bd"/>
</dbReference>
<evidence type="ECO:0000259" key="3">
    <source>
        <dbReference type="PROSITE" id="PS00498"/>
    </source>
</evidence>
<organism evidence="4 5">
    <name type="scientific">Aquipluma nitroreducens</name>
    <dbReference type="NCBI Taxonomy" id="2010828"/>
    <lineage>
        <taxon>Bacteria</taxon>
        <taxon>Pseudomonadati</taxon>
        <taxon>Bacteroidota</taxon>
        <taxon>Bacteroidia</taxon>
        <taxon>Marinilabiliales</taxon>
        <taxon>Prolixibacteraceae</taxon>
        <taxon>Aquipluma</taxon>
    </lineage>
</organism>
<dbReference type="Gene3D" id="3.40.50.1820">
    <property type="entry name" value="alpha/beta hydrolase"/>
    <property type="match status" value="1"/>
</dbReference>
<keyword evidence="5" id="KW-1185">Reference proteome</keyword>
<dbReference type="PROSITE" id="PS00498">
    <property type="entry name" value="TYROSINASE_2"/>
    <property type="match status" value="1"/>
</dbReference>
<dbReference type="SUPFAM" id="SSF53474">
    <property type="entry name" value="alpha/beta-Hydrolases"/>
    <property type="match status" value="1"/>
</dbReference>
<protein>
    <submittedName>
        <fullName evidence="4">Exported protein</fullName>
    </submittedName>
</protein>
<dbReference type="PANTHER" id="PTHR48081:SF13">
    <property type="entry name" value="ALPHA_BETA HYDROLASE"/>
    <property type="match status" value="1"/>
</dbReference>
<evidence type="ECO:0000313" key="4">
    <source>
        <dbReference type="EMBL" id="BBE16871.1"/>
    </source>
</evidence>
<gene>
    <name evidence="4" type="ORF">AQPE_1018</name>
</gene>
<feature type="signal peptide" evidence="2">
    <location>
        <begin position="1"/>
        <end position="20"/>
    </location>
</feature>
<dbReference type="GO" id="GO:0016787">
    <property type="term" value="F:hydrolase activity"/>
    <property type="evidence" value="ECO:0007669"/>
    <property type="project" value="UniProtKB-KW"/>
</dbReference>
<feature type="chain" id="PRO_5024317138" evidence="2">
    <location>
        <begin position="21"/>
        <end position="305"/>
    </location>
</feature>
<dbReference type="InterPro" id="IPR050300">
    <property type="entry name" value="GDXG_lipolytic_enzyme"/>
</dbReference>
<name>A0A5K7S5P2_9BACT</name>
<accession>A0A5K7S5P2</accession>
<sequence>MQNRASFLIFGIFFSISVLAQNPITDTIQRNWLDVPYAKASRAQKLDIYLPNDGNGPFPVIVSIHGGAFKEGDKADNQLIPMLEGLKRGYAVVSVNYRLSPEAIFPAQIYDVKAAVRWIKANARHYKLNPEKIAAWGGSAGGHLAALLGTSGGVQELEDLTMGNPAKSSRIQAVVDWFGPTDFLKMDEQLKESKVKDPQVHSIPASPESELIGKNLEDAPDLVRKVNPETYITVYDPPFFIQHGKLDHLVPYQQSANLASKLESVIGEEKVTFELLENDDHGGPGFTTEENINKVFAFLDKYLKK</sequence>
<dbReference type="PANTHER" id="PTHR48081">
    <property type="entry name" value="AB HYDROLASE SUPERFAMILY PROTEIN C4A8.06C"/>
    <property type="match status" value="1"/>
</dbReference>
<evidence type="ECO:0000313" key="5">
    <source>
        <dbReference type="Proteomes" id="UP001193389"/>
    </source>
</evidence>
<dbReference type="Pfam" id="PF20434">
    <property type="entry name" value="BD-FAE"/>
    <property type="match status" value="1"/>
</dbReference>
<evidence type="ECO:0000256" key="1">
    <source>
        <dbReference type="ARBA" id="ARBA00022801"/>
    </source>
</evidence>
<reference evidence="4" key="1">
    <citation type="journal article" date="2020" name="Int. J. Syst. Evol. Microbiol.">
        <title>Aquipluma nitroreducens gen. nov. sp. nov., a novel facultatively anaerobic bacterium isolated from a freshwater lake.</title>
        <authorList>
            <person name="Watanabe M."/>
            <person name="Kojima H."/>
            <person name="Fukui M."/>
        </authorList>
    </citation>
    <scope>NUCLEOTIDE SEQUENCE</scope>
    <source>
        <strain evidence="4">MeG22</strain>
    </source>
</reference>
<keyword evidence="1" id="KW-0378">Hydrolase</keyword>